<reference evidence="4" key="1">
    <citation type="submission" date="2022-08" db="EMBL/GenBank/DDBJ databases">
        <title>Novel sulphate-reducing endosymbionts in the free-living metamonad Anaeramoeba.</title>
        <authorList>
            <person name="Jerlstrom-Hultqvist J."/>
            <person name="Cepicka I."/>
            <person name="Gallot-Lavallee L."/>
            <person name="Salas-Leiva D."/>
            <person name="Curtis B.A."/>
            <person name="Zahonova K."/>
            <person name="Pipaliya S."/>
            <person name="Dacks J."/>
            <person name="Roger A.J."/>
        </authorList>
    </citation>
    <scope>NUCLEOTIDE SEQUENCE</scope>
    <source>
        <strain evidence="4">Busselton2</strain>
    </source>
</reference>
<evidence type="ECO:0000256" key="1">
    <source>
        <dbReference type="ARBA" id="ARBA00022468"/>
    </source>
</evidence>
<dbReference type="CDD" id="cd00159">
    <property type="entry name" value="RhoGAP"/>
    <property type="match status" value="1"/>
</dbReference>
<gene>
    <name evidence="4" type="ORF">M0812_08270</name>
</gene>
<evidence type="ECO:0000313" key="4">
    <source>
        <dbReference type="EMBL" id="KAJ3446461.1"/>
    </source>
</evidence>
<feature type="region of interest" description="Disordered" evidence="2">
    <location>
        <begin position="227"/>
        <end position="270"/>
    </location>
</feature>
<dbReference type="Proteomes" id="UP001146793">
    <property type="component" value="Unassembled WGS sequence"/>
</dbReference>
<accession>A0AAV7ZWT0</accession>
<protein>
    <submittedName>
        <fullName evidence="4">Rho/rac/cdc gtpase-activating protein</fullName>
    </submittedName>
</protein>
<dbReference type="InterPro" id="IPR000198">
    <property type="entry name" value="RhoGAP_dom"/>
</dbReference>
<dbReference type="Gene3D" id="1.10.555.10">
    <property type="entry name" value="Rho GTPase activation protein"/>
    <property type="match status" value="1"/>
</dbReference>
<dbReference type="SMART" id="SM00324">
    <property type="entry name" value="RhoGAP"/>
    <property type="match status" value="1"/>
</dbReference>
<dbReference type="EMBL" id="JANTQA010000020">
    <property type="protein sequence ID" value="KAJ3446461.1"/>
    <property type="molecule type" value="Genomic_DNA"/>
</dbReference>
<dbReference type="GO" id="GO:0005096">
    <property type="term" value="F:GTPase activator activity"/>
    <property type="evidence" value="ECO:0007669"/>
    <property type="project" value="UniProtKB-KW"/>
</dbReference>
<feature type="compositionally biased region" description="Basic residues" evidence="2">
    <location>
        <begin position="1"/>
        <end position="14"/>
    </location>
</feature>
<dbReference type="GO" id="GO:0007165">
    <property type="term" value="P:signal transduction"/>
    <property type="evidence" value="ECO:0007669"/>
    <property type="project" value="InterPro"/>
</dbReference>
<dbReference type="SUPFAM" id="SSF48350">
    <property type="entry name" value="GTPase activation domain, GAP"/>
    <property type="match status" value="1"/>
</dbReference>
<dbReference type="PANTHER" id="PTHR23176:SF129">
    <property type="entry name" value="RHO GTPASE ACTIVATING PROTEIN AT 16F, ISOFORM E-RELATED"/>
    <property type="match status" value="1"/>
</dbReference>
<dbReference type="PANTHER" id="PTHR23176">
    <property type="entry name" value="RHO/RAC/CDC GTPASE-ACTIVATING PROTEIN"/>
    <property type="match status" value="1"/>
</dbReference>
<keyword evidence="1" id="KW-0343">GTPase activation</keyword>
<evidence type="ECO:0000313" key="5">
    <source>
        <dbReference type="Proteomes" id="UP001146793"/>
    </source>
</evidence>
<dbReference type="Pfam" id="PF00620">
    <property type="entry name" value="RhoGAP"/>
    <property type="match status" value="1"/>
</dbReference>
<dbReference type="InterPro" id="IPR050729">
    <property type="entry name" value="Rho-GAP"/>
</dbReference>
<sequence length="270" mass="31786">MSRLKKFFSRKKSKKEQEKVQEQEIENEEENASSSDYEINESERVFGIPLGEIAAREGMKEGSVPRVLKECIKYLEDLGKFEEGIYRLNGSITQRAKLKNKYDSQREVDFEKISDENTVASLIKLFFRELPESVFTNKNTRELAQISKYHEKKQTSMLIEVIKKLPKVNISVLAIFFPHLLRVSAKSSVNKMDIKNLSIVFSPTLKLPPKIFSTMLNSWDEIFKSLELDQEEEEEEEKEKEKEETKEEEEEKEEEKEKKEEEEEKEKEIN</sequence>
<proteinExistence type="predicted"/>
<dbReference type="AlphaFoldDB" id="A0AAV7ZWT0"/>
<feature type="region of interest" description="Disordered" evidence="2">
    <location>
        <begin position="1"/>
        <end position="40"/>
    </location>
</feature>
<evidence type="ECO:0000259" key="3">
    <source>
        <dbReference type="PROSITE" id="PS50238"/>
    </source>
</evidence>
<evidence type="ECO:0000256" key="2">
    <source>
        <dbReference type="SAM" id="MobiDB-lite"/>
    </source>
</evidence>
<comment type="caution">
    <text evidence="4">The sequence shown here is derived from an EMBL/GenBank/DDBJ whole genome shotgun (WGS) entry which is preliminary data.</text>
</comment>
<name>A0AAV7ZWT0_9EUKA</name>
<feature type="compositionally biased region" description="Acidic residues" evidence="2">
    <location>
        <begin position="228"/>
        <end position="238"/>
    </location>
</feature>
<dbReference type="PROSITE" id="PS50238">
    <property type="entry name" value="RHOGAP"/>
    <property type="match status" value="1"/>
</dbReference>
<dbReference type="GO" id="GO:0005737">
    <property type="term" value="C:cytoplasm"/>
    <property type="evidence" value="ECO:0007669"/>
    <property type="project" value="TreeGrafter"/>
</dbReference>
<organism evidence="4 5">
    <name type="scientific">Anaeramoeba flamelloides</name>
    <dbReference type="NCBI Taxonomy" id="1746091"/>
    <lineage>
        <taxon>Eukaryota</taxon>
        <taxon>Metamonada</taxon>
        <taxon>Anaeramoebidae</taxon>
        <taxon>Anaeramoeba</taxon>
    </lineage>
</organism>
<feature type="compositionally biased region" description="Acidic residues" evidence="2">
    <location>
        <begin position="246"/>
        <end position="270"/>
    </location>
</feature>
<feature type="domain" description="Rho-GAP" evidence="3">
    <location>
        <begin position="48"/>
        <end position="237"/>
    </location>
</feature>
<dbReference type="InterPro" id="IPR008936">
    <property type="entry name" value="Rho_GTPase_activation_prot"/>
</dbReference>